<reference evidence="1 2" key="1">
    <citation type="submission" date="2015-08" db="EMBL/GenBank/DDBJ databases">
        <authorList>
            <person name="Babu N.S."/>
            <person name="Beckwith C.J."/>
            <person name="Beseler K.G."/>
            <person name="Brison A."/>
            <person name="Carone J.V."/>
            <person name="Caskin T.P."/>
            <person name="Diamond M."/>
            <person name="Durham M.E."/>
            <person name="Foxe J.M."/>
            <person name="Go M."/>
            <person name="Henderson B.A."/>
            <person name="Jones I.B."/>
            <person name="McGettigan J.A."/>
            <person name="Micheletti S.J."/>
            <person name="Nasrallah M.E."/>
            <person name="Ortiz D."/>
            <person name="Piller C.R."/>
            <person name="Privatt S.R."/>
            <person name="Schneider S.L."/>
            <person name="Sharp S."/>
            <person name="Smith T.C."/>
            <person name="Stanton J.D."/>
            <person name="Ullery H.E."/>
            <person name="Wilson R.J."/>
            <person name="Serrano M.G."/>
            <person name="Buck G."/>
            <person name="Lee V."/>
            <person name="Wang Y."/>
            <person name="Carvalho R."/>
            <person name="Voegtly L."/>
            <person name="Shi R."/>
            <person name="Duckworth R."/>
            <person name="Johnson A."/>
            <person name="Loviza R."/>
            <person name="Walstead R."/>
            <person name="Shah Z."/>
            <person name="Kiflezghi M."/>
            <person name="Wade K."/>
            <person name="Ball S.L."/>
            <person name="Bradley K.W."/>
            <person name="Asai D.J."/>
            <person name="Bowman C.A."/>
            <person name="Russell D.A."/>
            <person name="Pope W.H."/>
            <person name="Jacobs-Sera D."/>
            <person name="Hendrix R.W."/>
            <person name="Hatfull G.F."/>
        </authorList>
    </citation>
    <scope>NUCLEOTIDE SEQUENCE [LARGE SCALE GENOMIC DNA]</scope>
    <source>
        <strain evidence="1 2">DSM 27648</strain>
    </source>
</reference>
<dbReference type="STRING" id="1391654.AKJ09_10034"/>
<accession>A0A0K1QC62</accession>
<proteinExistence type="predicted"/>
<dbReference type="Proteomes" id="UP000064967">
    <property type="component" value="Chromosome"/>
</dbReference>
<dbReference type="AlphaFoldDB" id="A0A0K1QC62"/>
<name>A0A0K1QC62_9BACT</name>
<gene>
    <name evidence="1" type="ORF">AKJ09_10034</name>
</gene>
<keyword evidence="2" id="KW-1185">Reference proteome</keyword>
<dbReference type="EMBL" id="CP012333">
    <property type="protein sequence ID" value="AKV03371.1"/>
    <property type="molecule type" value="Genomic_DNA"/>
</dbReference>
<evidence type="ECO:0000313" key="1">
    <source>
        <dbReference type="EMBL" id="AKV03371.1"/>
    </source>
</evidence>
<organism evidence="1 2">
    <name type="scientific">Labilithrix luteola</name>
    <dbReference type="NCBI Taxonomy" id="1391654"/>
    <lineage>
        <taxon>Bacteria</taxon>
        <taxon>Pseudomonadati</taxon>
        <taxon>Myxococcota</taxon>
        <taxon>Polyangia</taxon>
        <taxon>Polyangiales</taxon>
        <taxon>Labilitrichaceae</taxon>
        <taxon>Labilithrix</taxon>
    </lineage>
</organism>
<sequence length="85" mass="9305">MRRSSRSSNPPLQRSVLVRAAHDGVVWLGSCISHASTGTDCRSPHAILRRASQDSARAHDTVRPITVSPLPRAVEVEKDRNVARP</sequence>
<protein>
    <submittedName>
        <fullName evidence="1">Uncharacterized protein</fullName>
    </submittedName>
</protein>
<evidence type="ECO:0000313" key="2">
    <source>
        <dbReference type="Proteomes" id="UP000064967"/>
    </source>
</evidence>
<dbReference type="KEGG" id="llu:AKJ09_10034"/>